<dbReference type="Proteomes" id="UP001597086">
    <property type="component" value="Unassembled WGS sequence"/>
</dbReference>
<dbReference type="Pfam" id="PF09965">
    <property type="entry name" value="DUF2199"/>
    <property type="match status" value="1"/>
</dbReference>
<comment type="caution">
    <text evidence="1">The sequence shown here is derived from an EMBL/GenBank/DDBJ whole genome shotgun (WGS) entry which is preliminary data.</text>
</comment>
<accession>A0ABW3KNY4</accession>
<dbReference type="RefSeq" id="WP_386115138.1">
    <property type="nucleotide sequence ID" value="NZ_JBHTKM010000022.1"/>
</dbReference>
<sequence length="329" mass="38835">MGIFDIFKRKEKSTEFKCSTCGQVHDELPALGFLSPLYYDTLNENDKKEIAELTTDFCEIKHKDQTDRFIRTTLTIKIIDACEDLDYGIWVSLSEKSFNEYQSEFKNNIEGKTYFGMISNEIPDYEESTLGIHVNVNTRSGGIRPEIIPHQNDHKLISDWENGITIEEAEKRIERMTNSTAEIKPGKFNKDQIRIEFKKFVGNEKYNHFILTLYEAFPLREKLFFWQEELLKSFSNELDIEPILFENVHEIFNHCPIHDFELKKDNVKIVNGNDIIPKISYEREKELFPMANINAPRDLERFNYPKNVDVFYCEKCRELKNKNVAQQRL</sequence>
<gene>
    <name evidence="1" type="ORF">ACFQ13_05915</name>
</gene>
<proteinExistence type="predicted"/>
<reference evidence="2" key="1">
    <citation type="journal article" date="2019" name="Int. J. Syst. Evol. Microbiol.">
        <title>The Global Catalogue of Microorganisms (GCM) 10K type strain sequencing project: providing services to taxonomists for standard genome sequencing and annotation.</title>
        <authorList>
            <consortium name="The Broad Institute Genomics Platform"/>
            <consortium name="The Broad Institute Genome Sequencing Center for Infectious Disease"/>
            <person name="Wu L."/>
            <person name="Ma J."/>
        </authorList>
    </citation>
    <scope>NUCLEOTIDE SEQUENCE [LARGE SCALE GENOMIC DNA]</scope>
    <source>
        <strain evidence="2">CCUG 56098</strain>
    </source>
</reference>
<name>A0ABW3KNY4_9FLAO</name>
<protein>
    <submittedName>
        <fullName evidence="1">DUF2199 domain-containing protein</fullName>
    </submittedName>
</protein>
<keyword evidence="2" id="KW-1185">Reference proteome</keyword>
<organism evidence="1 2">
    <name type="scientific">Winogradskyella rapida</name>
    <dbReference type="NCBI Taxonomy" id="549701"/>
    <lineage>
        <taxon>Bacteria</taxon>
        <taxon>Pseudomonadati</taxon>
        <taxon>Bacteroidota</taxon>
        <taxon>Flavobacteriia</taxon>
        <taxon>Flavobacteriales</taxon>
        <taxon>Flavobacteriaceae</taxon>
        <taxon>Winogradskyella</taxon>
    </lineage>
</organism>
<dbReference type="InterPro" id="IPR018697">
    <property type="entry name" value="DUF2199"/>
</dbReference>
<dbReference type="EMBL" id="JBHTKM010000022">
    <property type="protein sequence ID" value="MFD1015449.1"/>
    <property type="molecule type" value="Genomic_DNA"/>
</dbReference>
<evidence type="ECO:0000313" key="2">
    <source>
        <dbReference type="Proteomes" id="UP001597086"/>
    </source>
</evidence>
<evidence type="ECO:0000313" key="1">
    <source>
        <dbReference type="EMBL" id="MFD1015449.1"/>
    </source>
</evidence>